<dbReference type="InterPro" id="IPR050482">
    <property type="entry name" value="Sensor_HK_TwoCompSys"/>
</dbReference>
<keyword evidence="10" id="KW-0812">Transmembrane</keyword>
<reference evidence="12" key="1">
    <citation type="journal article" date="2014" name="Int. J. Syst. Evol. Microbiol.">
        <title>Complete genome sequence of Corynebacterium casei LMG S-19264T (=DSM 44701T), isolated from a smear-ripened cheese.</title>
        <authorList>
            <consortium name="US DOE Joint Genome Institute (JGI-PGF)"/>
            <person name="Walter F."/>
            <person name="Albersmeier A."/>
            <person name="Kalinowski J."/>
            <person name="Ruckert C."/>
        </authorList>
    </citation>
    <scope>NUCLEOTIDE SEQUENCE</scope>
    <source>
        <strain evidence="12">JCM 19831</strain>
    </source>
</reference>
<evidence type="ECO:0000313" key="13">
    <source>
        <dbReference type="Proteomes" id="UP000642070"/>
    </source>
</evidence>
<evidence type="ECO:0000256" key="6">
    <source>
        <dbReference type="ARBA" id="ARBA00022777"/>
    </source>
</evidence>
<evidence type="ECO:0000256" key="1">
    <source>
        <dbReference type="ARBA" id="ARBA00000085"/>
    </source>
</evidence>
<keyword evidence="13" id="KW-1185">Reference proteome</keyword>
<dbReference type="PANTHER" id="PTHR24421">
    <property type="entry name" value="NITRATE/NITRITE SENSOR PROTEIN NARX-RELATED"/>
    <property type="match status" value="1"/>
</dbReference>
<keyword evidence="10" id="KW-1133">Transmembrane helix</keyword>
<evidence type="ECO:0000256" key="7">
    <source>
        <dbReference type="ARBA" id="ARBA00022840"/>
    </source>
</evidence>
<feature type="transmembrane region" description="Helical" evidence="10">
    <location>
        <begin position="29"/>
        <end position="46"/>
    </location>
</feature>
<evidence type="ECO:0000256" key="4">
    <source>
        <dbReference type="ARBA" id="ARBA00022679"/>
    </source>
</evidence>
<dbReference type="InterPro" id="IPR036890">
    <property type="entry name" value="HATPase_C_sf"/>
</dbReference>
<dbReference type="GO" id="GO:0046983">
    <property type="term" value="F:protein dimerization activity"/>
    <property type="evidence" value="ECO:0007669"/>
    <property type="project" value="InterPro"/>
</dbReference>
<dbReference type="RefSeq" id="WP_190248826.1">
    <property type="nucleotide sequence ID" value="NZ_BMPI01000005.1"/>
</dbReference>
<dbReference type="EMBL" id="BMPI01000005">
    <property type="protein sequence ID" value="GGM13700.1"/>
    <property type="molecule type" value="Genomic_DNA"/>
</dbReference>
<protein>
    <recommendedName>
        <fullName evidence="2">histidine kinase</fullName>
        <ecNumber evidence="2">2.7.13.3</ecNumber>
    </recommendedName>
</protein>
<feature type="transmembrane region" description="Helical" evidence="10">
    <location>
        <begin position="53"/>
        <end position="75"/>
    </location>
</feature>
<feature type="coiled-coil region" evidence="9">
    <location>
        <begin position="143"/>
        <end position="173"/>
    </location>
</feature>
<dbReference type="GO" id="GO:0000155">
    <property type="term" value="F:phosphorelay sensor kinase activity"/>
    <property type="evidence" value="ECO:0007669"/>
    <property type="project" value="InterPro"/>
</dbReference>
<dbReference type="Gene3D" id="1.20.5.1930">
    <property type="match status" value="1"/>
</dbReference>
<evidence type="ECO:0000256" key="9">
    <source>
        <dbReference type="SAM" id="Coils"/>
    </source>
</evidence>
<sequence>MHRYISAAGVVAVDSVLLAAAHPGGVEPVLVPVYVLLVGLIAALRWRSARAAFVAALVPAGLTGGASMLLAWTGFQAGRELARPRHLGVAAGAVAGALGAQLAFRADDGRRVAVLVSTYVVFALLPLLSGRYVAQQDRLAAALDRHRAEVRRRREAVAEQERLRERIRIARDLHDSLGRRLGLVSHQATAFEQEYEGEHEGVRRLAASVRGAVTEFQQLAGVLRTGDERRPREPGLAAIGPVVEEYRAAGVPVALHRRGVPGTMTRASERAAFLVVEEGLRNAVQHAPGQPVTVDLEWEPDALLLSVANPALSDGDTGLGRGLAVLAERVRPAGGFLDHRLANGVFRLWAVLPIGAPPPEPDEAPETAPAEPPARAGTVALAVVAAAAMFVALPLTLMIL</sequence>
<evidence type="ECO:0000256" key="3">
    <source>
        <dbReference type="ARBA" id="ARBA00022553"/>
    </source>
</evidence>
<organism evidence="12 13">
    <name type="scientific">Dactylosporangium sucinum</name>
    <dbReference type="NCBI Taxonomy" id="1424081"/>
    <lineage>
        <taxon>Bacteria</taxon>
        <taxon>Bacillati</taxon>
        <taxon>Actinomycetota</taxon>
        <taxon>Actinomycetes</taxon>
        <taxon>Micromonosporales</taxon>
        <taxon>Micromonosporaceae</taxon>
        <taxon>Dactylosporangium</taxon>
    </lineage>
</organism>
<feature type="transmembrane region" description="Helical" evidence="10">
    <location>
        <begin position="379"/>
        <end position="399"/>
    </location>
</feature>
<evidence type="ECO:0000259" key="11">
    <source>
        <dbReference type="Pfam" id="PF07730"/>
    </source>
</evidence>
<dbReference type="Gene3D" id="3.30.565.10">
    <property type="entry name" value="Histidine kinase-like ATPase, C-terminal domain"/>
    <property type="match status" value="1"/>
</dbReference>
<keyword evidence="3" id="KW-0597">Phosphoprotein</keyword>
<keyword evidence="10" id="KW-0472">Membrane</keyword>
<name>A0A917T7T3_9ACTN</name>
<dbReference type="EC" id="2.7.13.3" evidence="2"/>
<proteinExistence type="predicted"/>
<keyword evidence="6" id="KW-0418">Kinase</keyword>
<evidence type="ECO:0000256" key="10">
    <source>
        <dbReference type="SAM" id="Phobius"/>
    </source>
</evidence>
<gene>
    <name evidence="12" type="ORF">GCM10007977_013460</name>
</gene>
<feature type="transmembrane region" description="Helical" evidence="10">
    <location>
        <begin position="112"/>
        <end position="134"/>
    </location>
</feature>
<keyword evidence="7" id="KW-0067">ATP-binding</keyword>
<feature type="domain" description="Signal transduction histidine kinase subgroup 3 dimerisation and phosphoacceptor" evidence="11">
    <location>
        <begin position="165"/>
        <end position="227"/>
    </location>
</feature>
<evidence type="ECO:0000313" key="12">
    <source>
        <dbReference type="EMBL" id="GGM13700.1"/>
    </source>
</evidence>
<evidence type="ECO:0000256" key="5">
    <source>
        <dbReference type="ARBA" id="ARBA00022741"/>
    </source>
</evidence>
<keyword evidence="9" id="KW-0175">Coiled coil</keyword>
<keyword evidence="5" id="KW-0547">Nucleotide-binding</keyword>
<dbReference type="PANTHER" id="PTHR24421:SF10">
    <property type="entry name" value="NITRATE_NITRITE SENSOR PROTEIN NARQ"/>
    <property type="match status" value="1"/>
</dbReference>
<dbReference type="AlphaFoldDB" id="A0A917T7T3"/>
<keyword evidence="4" id="KW-0808">Transferase</keyword>
<keyword evidence="8" id="KW-0902">Two-component regulatory system</keyword>
<evidence type="ECO:0000256" key="2">
    <source>
        <dbReference type="ARBA" id="ARBA00012438"/>
    </source>
</evidence>
<dbReference type="Proteomes" id="UP000642070">
    <property type="component" value="Unassembled WGS sequence"/>
</dbReference>
<dbReference type="SUPFAM" id="SSF55874">
    <property type="entry name" value="ATPase domain of HSP90 chaperone/DNA topoisomerase II/histidine kinase"/>
    <property type="match status" value="1"/>
</dbReference>
<dbReference type="Pfam" id="PF07730">
    <property type="entry name" value="HisKA_3"/>
    <property type="match status" value="1"/>
</dbReference>
<comment type="catalytic activity">
    <reaction evidence="1">
        <text>ATP + protein L-histidine = ADP + protein N-phospho-L-histidine.</text>
        <dbReference type="EC" id="2.7.13.3"/>
    </reaction>
</comment>
<dbReference type="InterPro" id="IPR011712">
    <property type="entry name" value="Sig_transdc_His_kin_sub3_dim/P"/>
</dbReference>
<comment type="caution">
    <text evidence="12">The sequence shown here is derived from an EMBL/GenBank/DDBJ whole genome shotgun (WGS) entry which is preliminary data.</text>
</comment>
<accession>A0A917T7T3</accession>
<dbReference type="GO" id="GO:0016020">
    <property type="term" value="C:membrane"/>
    <property type="evidence" value="ECO:0007669"/>
    <property type="project" value="InterPro"/>
</dbReference>
<evidence type="ECO:0000256" key="8">
    <source>
        <dbReference type="ARBA" id="ARBA00023012"/>
    </source>
</evidence>
<dbReference type="GO" id="GO:0005524">
    <property type="term" value="F:ATP binding"/>
    <property type="evidence" value="ECO:0007669"/>
    <property type="project" value="UniProtKB-KW"/>
</dbReference>
<reference evidence="12" key="2">
    <citation type="submission" date="2020-09" db="EMBL/GenBank/DDBJ databases">
        <authorList>
            <person name="Sun Q."/>
            <person name="Ohkuma M."/>
        </authorList>
    </citation>
    <scope>NUCLEOTIDE SEQUENCE</scope>
    <source>
        <strain evidence="12">JCM 19831</strain>
    </source>
</reference>